<dbReference type="EMBL" id="CP040896">
    <property type="protein sequence ID" value="QDA58903.1"/>
    <property type="molecule type" value="Genomic_DNA"/>
</dbReference>
<proteinExistence type="predicted"/>
<accession>A0A5B7ZWM1</accession>
<dbReference type="Proteomes" id="UP000305398">
    <property type="component" value="Chromosome"/>
</dbReference>
<reference evidence="1 2" key="1">
    <citation type="submission" date="2019-06" db="EMBL/GenBank/DDBJ databases">
        <authorList>
            <person name="Srinivasan S."/>
        </authorList>
    </citation>
    <scope>NUCLEOTIDE SEQUENCE [LARGE SCALE GENOMIC DNA]</scope>
    <source>
        <strain evidence="1 2">17J68-5</strain>
    </source>
</reference>
<sequence length="132" mass="15088">MAKRLLYETDSISIYYDYAEEWLHVDWHGPQDYDSVTTGAMQMLQCLKDEQCTKVLNDNTLVTTMWSDASVWGGEVWLPLMAEAGCQYFAWVYSPNIYSRLSTDLTLQHSNAGVIVLTFDDIATAGSWLRLM</sequence>
<keyword evidence="2" id="KW-1185">Reference proteome</keyword>
<dbReference type="RefSeq" id="WP_139513978.1">
    <property type="nucleotide sequence ID" value="NZ_CP040896.1"/>
</dbReference>
<gene>
    <name evidence="1" type="ORF">FHG12_01765</name>
</gene>
<dbReference type="OrthoDB" id="893408at2"/>
<protein>
    <recommendedName>
        <fullName evidence="3">STAS/SEC14 domain-containing protein</fullName>
    </recommendedName>
</protein>
<organism evidence="1 2">
    <name type="scientific">Hymenobacter jejuensis</name>
    <dbReference type="NCBI Taxonomy" id="2502781"/>
    <lineage>
        <taxon>Bacteria</taxon>
        <taxon>Pseudomonadati</taxon>
        <taxon>Bacteroidota</taxon>
        <taxon>Cytophagia</taxon>
        <taxon>Cytophagales</taxon>
        <taxon>Hymenobacteraceae</taxon>
        <taxon>Hymenobacter</taxon>
    </lineage>
</organism>
<dbReference type="AlphaFoldDB" id="A0A5B7ZWM1"/>
<evidence type="ECO:0000313" key="2">
    <source>
        <dbReference type="Proteomes" id="UP000305398"/>
    </source>
</evidence>
<name>A0A5B7ZWM1_9BACT</name>
<evidence type="ECO:0000313" key="1">
    <source>
        <dbReference type="EMBL" id="QDA58903.1"/>
    </source>
</evidence>
<evidence type="ECO:0008006" key="3">
    <source>
        <dbReference type="Google" id="ProtNLM"/>
    </source>
</evidence>
<dbReference type="KEGG" id="hyj:FHG12_01765"/>